<evidence type="ECO:0000313" key="2">
    <source>
        <dbReference type="Proteomes" id="UP000199602"/>
    </source>
</evidence>
<accession>A0A1H0ETN7</accession>
<dbReference type="InterPro" id="IPR027271">
    <property type="entry name" value="Acetolactate_synth/TF_NikR_C"/>
</dbReference>
<dbReference type="NCBIfam" id="TIGR03959">
    <property type="entry name" value="hyd_TM1266"/>
    <property type="match status" value="1"/>
</dbReference>
<sequence>MNKRMGVIAIVIKNRKVSSPRVNTILSEYGDIIIGRMGVPYKEKKLNVIALIVEANTDQIGAFTGKLGIIPQVEVKSILITK</sequence>
<keyword evidence="2" id="KW-1185">Reference proteome</keyword>
<proteinExistence type="predicted"/>
<dbReference type="Gene3D" id="3.30.70.1150">
    <property type="entry name" value="ACT-like. Chain A, domain 2"/>
    <property type="match status" value="1"/>
</dbReference>
<evidence type="ECO:0000313" key="1">
    <source>
        <dbReference type="EMBL" id="SDN85686.1"/>
    </source>
</evidence>
<dbReference type="OrthoDB" id="9796135at2"/>
<protein>
    <submittedName>
        <fullName evidence="1">Putative iron-only hydrogenase system regulator</fullName>
    </submittedName>
</protein>
<gene>
    <name evidence="1" type="ORF">SAMN04488516_10942</name>
</gene>
<dbReference type="InterPro" id="IPR045865">
    <property type="entry name" value="ACT-like_dom_sf"/>
</dbReference>
<dbReference type="InterPro" id="IPR023860">
    <property type="entry name" value="FeFe-hyd_TM1266"/>
</dbReference>
<dbReference type="AlphaFoldDB" id="A0A1H0ETN7"/>
<dbReference type="SUPFAM" id="SSF55021">
    <property type="entry name" value="ACT-like"/>
    <property type="match status" value="1"/>
</dbReference>
<name>A0A1H0ETN7_9BACT</name>
<organism evidence="1 2">
    <name type="scientific">Desulfonauticus submarinus</name>
    <dbReference type="NCBI Taxonomy" id="206665"/>
    <lineage>
        <taxon>Bacteria</taxon>
        <taxon>Pseudomonadati</taxon>
        <taxon>Thermodesulfobacteriota</taxon>
        <taxon>Desulfovibrionia</taxon>
        <taxon>Desulfovibrionales</taxon>
        <taxon>Desulfonauticaceae</taxon>
        <taxon>Desulfonauticus</taxon>
    </lineage>
</organism>
<dbReference type="RefSeq" id="WP_092065786.1">
    <property type="nucleotide sequence ID" value="NZ_FNIN01000009.1"/>
</dbReference>
<dbReference type="Proteomes" id="UP000199602">
    <property type="component" value="Unassembled WGS sequence"/>
</dbReference>
<dbReference type="EMBL" id="FNIN01000009">
    <property type="protein sequence ID" value="SDN85686.1"/>
    <property type="molecule type" value="Genomic_DNA"/>
</dbReference>
<dbReference type="Pfam" id="PF21699">
    <property type="entry name" value="TM1266-like"/>
    <property type="match status" value="1"/>
</dbReference>
<dbReference type="STRING" id="206665.SAMN04488516_10942"/>
<reference evidence="1 2" key="1">
    <citation type="submission" date="2016-10" db="EMBL/GenBank/DDBJ databases">
        <authorList>
            <person name="de Groot N.N."/>
        </authorList>
    </citation>
    <scope>NUCLEOTIDE SEQUENCE [LARGE SCALE GENOMIC DNA]</scope>
    <source>
        <strain evidence="1 2">DSM 15269</strain>
    </source>
</reference>